<feature type="region of interest" description="Disordered" evidence="1">
    <location>
        <begin position="27"/>
        <end position="77"/>
    </location>
</feature>
<evidence type="ECO:0000313" key="3">
    <source>
        <dbReference type="EMBL" id="MEU6823295.1"/>
    </source>
</evidence>
<accession>A0ABV3BS81</accession>
<gene>
    <name evidence="3" type="ORF">ABZ921_21895</name>
</gene>
<evidence type="ECO:0000256" key="1">
    <source>
        <dbReference type="SAM" id="MobiDB-lite"/>
    </source>
</evidence>
<feature type="chain" id="PRO_5047498024" description="Secreted protein" evidence="2">
    <location>
        <begin position="31"/>
        <end position="77"/>
    </location>
</feature>
<dbReference type="EMBL" id="JBEYXV010000011">
    <property type="protein sequence ID" value="MEU6823295.1"/>
    <property type="molecule type" value="Genomic_DNA"/>
</dbReference>
<sequence>MNDRGRGVRRVVIAAAAAAVLVGTTGAAFPAPGHRQPPAVHQDAPAPHDPGGSTHKLVRDQIDLDLDEEDRHRPDGR</sequence>
<reference evidence="3 4" key="1">
    <citation type="submission" date="2024-06" db="EMBL/GenBank/DDBJ databases">
        <title>The Natural Products Discovery Center: Release of the First 8490 Sequenced Strains for Exploring Actinobacteria Biosynthetic Diversity.</title>
        <authorList>
            <person name="Kalkreuter E."/>
            <person name="Kautsar S.A."/>
            <person name="Yang D."/>
            <person name="Bader C.D."/>
            <person name="Teijaro C.N."/>
            <person name="Fluegel L."/>
            <person name="Davis C.M."/>
            <person name="Simpson J.R."/>
            <person name="Lauterbach L."/>
            <person name="Steele A.D."/>
            <person name="Gui C."/>
            <person name="Meng S."/>
            <person name="Li G."/>
            <person name="Viehrig K."/>
            <person name="Ye F."/>
            <person name="Su P."/>
            <person name="Kiefer A.F."/>
            <person name="Nichols A."/>
            <person name="Cepeda A.J."/>
            <person name="Yan W."/>
            <person name="Fan B."/>
            <person name="Jiang Y."/>
            <person name="Adhikari A."/>
            <person name="Zheng C.-J."/>
            <person name="Schuster L."/>
            <person name="Cowan T.M."/>
            <person name="Smanski M.J."/>
            <person name="Chevrette M.G."/>
            <person name="De Carvalho L.P.S."/>
            <person name="Shen B."/>
        </authorList>
    </citation>
    <scope>NUCLEOTIDE SEQUENCE [LARGE SCALE GENOMIC DNA]</scope>
    <source>
        <strain evidence="3 4">NPDC046838</strain>
    </source>
</reference>
<comment type="caution">
    <text evidence="3">The sequence shown here is derived from an EMBL/GenBank/DDBJ whole genome shotgun (WGS) entry which is preliminary data.</text>
</comment>
<dbReference type="RefSeq" id="WP_359351606.1">
    <property type="nucleotide sequence ID" value="NZ_JBEYXV010000011.1"/>
</dbReference>
<proteinExistence type="predicted"/>
<evidence type="ECO:0000256" key="2">
    <source>
        <dbReference type="SAM" id="SignalP"/>
    </source>
</evidence>
<evidence type="ECO:0008006" key="5">
    <source>
        <dbReference type="Google" id="ProtNLM"/>
    </source>
</evidence>
<protein>
    <recommendedName>
        <fullName evidence="5">Secreted protein</fullName>
    </recommendedName>
</protein>
<name>A0ABV3BS81_9ACTN</name>
<organism evidence="3 4">
    <name type="scientific">Streptomyces atriruber</name>
    <dbReference type="NCBI Taxonomy" id="545121"/>
    <lineage>
        <taxon>Bacteria</taxon>
        <taxon>Bacillati</taxon>
        <taxon>Actinomycetota</taxon>
        <taxon>Actinomycetes</taxon>
        <taxon>Kitasatosporales</taxon>
        <taxon>Streptomycetaceae</taxon>
        <taxon>Streptomyces</taxon>
    </lineage>
</organism>
<dbReference type="Proteomes" id="UP001551176">
    <property type="component" value="Unassembled WGS sequence"/>
</dbReference>
<evidence type="ECO:0000313" key="4">
    <source>
        <dbReference type="Proteomes" id="UP001551176"/>
    </source>
</evidence>
<keyword evidence="2" id="KW-0732">Signal</keyword>
<keyword evidence="4" id="KW-1185">Reference proteome</keyword>
<feature type="signal peptide" evidence="2">
    <location>
        <begin position="1"/>
        <end position="30"/>
    </location>
</feature>